<organism evidence="9 10">
    <name type="scientific">Thiomicrorhabdus immobilis</name>
    <dbReference type="NCBI Taxonomy" id="2791037"/>
    <lineage>
        <taxon>Bacteria</taxon>
        <taxon>Pseudomonadati</taxon>
        <taxon>Pseudomonadota</taxon>
        <taxon>Gammaproteobacteria</taxon>
        <taxon>Thiotrichales</taxon>
        <taxon>Piscirickettsiaceae</taxon>
        <taxon>Thiomicrorhabdus</taxon>
    </lineage>
</organism>
<dbReference type="EMBL" id="AP024202">
    <property type="protein sequence ID" value="BCN94367.1"/>
    <property type="molecule type" value="Genomic_DNA"/>
</dbReference>
<feature type="binding site" evidence="7">
    <location>
        <position position="40"/>
    </location>
    <ligand>
        <name>Mg(2+)</name>
        <dbReference type="ChEBI" id="CHEBI:18420"/>
    </ligand>
</feature>
<dbReference type="InterPro" id="IPR002637">
    <property type="entry name" value="RdgB/HAM1"/>
</dbReference>
<dbReference type="SUPFAM" id="SSF52972">
    <property type="entry name" value="ITPase-like"/>
    <property type="match status" value="1"/>
</dbReference>
<feature type="active site" description="Proton acceptor" evidence="7">
    <location>
        <position position="69"/>
    </location>
</feature>
<feature type="binding site" evidence="7">
    <location>
        <begin position="186"/>
        <end position="187"/>
    </location>
    <ligand>
        <name>substrate</name>
    </ligand>
</feature>
<comment type="subunit">
    <text evidence="7">Homodimer.</text>
</comment>
<dbReference type="HAMAP" id="MF_01405">
    <property type="entry name" value="Non_canon_purine_NTPase"/>
    <property type="match status" value="1"/>
</dbReference>
<dbReference type="PANTHER" id="PTHR11067">
    <property type="entry name" value="INOSINE TRIPHOSPHATE PYROPHOSPHATASE/HAM1 PROTEIN"/>
    <property type="match status" value="1"/>
</dbReference>
<evidence type="ECO:0000256" key="1">
    <source>
        <dbReference type="ARBA" id="ARBA00008023"/>
    </source>
</evidence>
<protein>
    <recommendedName>
        <fullName evidence="7">dITP/XTP pyrophosphatase</fullName>
        <ecNumber evidence="7">3.6.1.66</ecNumber>
    </recommendedName>
    <alternativeName>
        <fullName evidence="7">Non-canonical purine NTP pyrophosphatase</fullName>
    </alternativeName>
    <alternativeName>
        <fullName evidence="7">Non-standard purine NTP pyrophosphatase</fullName>
    </alternativeName>
    <alternativeName>
        <fullName evidence="7">Nucleoside-triphosphate diphosphatase</fullName>
    </alternativeName>
    <alternativeName>
        <fullName evidence="7">Nucleoside-triphosphate pyrophosphatase</fullName>
        <shortName evidence="7">NTPase</shortName>
    </alternativeName>
</protein>
<name>A0ABN6D2G3_9GAMM</name>
<evidence type="ECO:0000256" key="7">
    <source>
        <dbReference type="HAMAP-Rule" id="MF_01405"/>
    </source>
</evidence>
<comment type="cofactor">
    <cofactor evidence="7">
        <name>Mg(2+)</name>
        <dbReference type="ChEBI" id="CHEBI:18420"/>
    </cofactor>
    <text evidence="7">Binds 1 Mg(2+) ion per subunit.</text>
</comment>
<dbReference type="Proteomes" id="UP001054820">
    <property type="component" value="Chromosome"/>
</dbReference>
<gene>
    <name evidence="9" type="ORF">THMIRHAM_21520</name>
</gene>
<dbReference type="EC" id="3.6.1.66" evidence="7"/>
<dbReference type="Pfam" id="PF01725">
    <property type="entry name" value="Ham1p_like"/>
    <property type="match status" value="1"/>
</dbReference>
<evidence type="ECO:0000256" key="6">
    <source>
        <dbReference type="ARBA" id="ARBA00023080"/>
    </source>
</evidence>
<dbReference type="CDD" id="cd00515">
    <property type="entry name" value="HAM1"/>
    <property type="match status" value="1"/>
</dbReference>
<feature type="binding site" evidence="7">
    <location>
        <position position="181"/>
    </location>
    <ligand>
        <name>substrate</name>
    </ligand>
</feature>
<proteinExistence type="inferred from homology"/>
<keyword evidence="5 7" id="KW-0460">Magnesium</keyword>
<evidence type="ECO:0000256" key="3">
    <source>
        <dbReference type="ARBA" id="ARBA00022741"/>
    </source>
</evidence>
<reference evidence="9" key="1">
    <citation type="journal article" date="2022" name="Arch. Microbiol.">
        <title>Thiomicrorhabdus immobilis sp. nov., a mesophilic sulfur-oxidizing bacterium isolated from sediment of a brackish lake in northern Japan.</title>
        <authorList>
            <person name="Kojima H."/>
            <person name="Mochizuki J."/>
            <person name="Kanda M."/>
            <person name="Watanabe T."/>
            <person name="Fukui M."/>
        </authorList>
    </citation>
    <scope>NUCLEOTIDE SEQUENCE</scope>
    <source>
        <strain evidence="9">Am19</strain>
    </source>
</reference>
<dbReference type="Gene3D" id="3.90.950.10">
    <property type="match status" value="1"/>
</dbReference>
<comment type="caution">
    <text evidence="7">Lacks conserved residue(s) required for the propagation of feature annotation.</text>
</comment>
<dbReference type="NCBIfam" id="TIGR00042">
    <property type="entry name" value="RdgB/HAM1 family non-canonical purine NTP pyrophosphatase"/>
    <property type="match status" value="1"/>
</dbReference>
<keyword evidence="3 7" id="KW-0547">Nucleotide-binding</keyword>
<comment type="function">
    <text evidence="7">Pyrophosphatase that catalyzes the hydrolysis of nucleoside triphosphates to their monophosphate derivatives, with a high preference for the non-canonical purine nucleotides XTP (xanthosine triphosphate), dITP (deoxyinosine triphosphate) and ITP. Seems to function as a house-cleaning enzyme that removes non-canonical purine nucleotides from the nucleotide pool, thus preventing their incorporation into DNA/RNA and avoiding chromosomal lesions.</text>
</comment>
<comment type="catalytic activity">
    <reaction evidence="7">
        <text>XTP + H2O = XMP + diphosphate + H(+)</text>
        <dbReference type="Rhea" id="RHEA:28610"/>
        <dbReference type="ChEBI" id="CHEBI:15377"/>
        <dbReference type="ChEBI" id="CHEBI:15378"/>
        <dbReference type="ChEBI" id="CHEBI:33019"/>
        <dbReference type="ChEBI" id="CHEBI:57464"/>
        <dbReference type="ChEBI" id="CHEBI:61314"/>
        <dbReference type="EC" id="3.6.1.66"/>
    </reaction>
</comment>
<feature type="binding site" evidence="7">
    <location>
        <begin position="8"/>
        <end position="13"/>
    </location>
    <ligand>
        <name>substrate</name>
    </ligand>
</feature>
<comment type="similarity">
    <text evidence="1 7 8">Belongs to the HAM1 NTPase family.</text>
</comment>
<keyword evidence="4 7" id="KW-0378">Hydrolase</keyword>
<keyword evidence="6 7" id="KW-0546">Nucleotide metabolism</keyword>
<evidence type="ECO:0000313" key="10">
    <source>
        <dbReference type="Proteomes" id="UP001054820"/>
    </source>
</evidence>
<evidence type="ECO:0000256" key="8">
    <source>
        <dbReference type="RuleBase" id="RU003781"/>
    </source>
</evidence>
<feature type="binding site" evidence="7">
    <location>
        <position position="69"/>
    </location>
    <ligand>
        <name>Mg(2+)</name>
        <dbReference type="ChEBI" id="CHEBI:18420"/>
    </ligand>
</feature>
<comment type="catalytic activity">
    <reaction evidence="7">
        <text>dITP + H2O = dIMP + diphosphate + H(+)</text>
        <dbReference type="Rhea" id="RHEA:28342"/>
        <dbReference type="ChEBI" id="CHEBI:15377"/>
        <dbReference type="ChEBI" id="CHEBI:15378"/>
        <dbReference type="ChEBI" id="CHEBI:33019"/>
        <dbReference type="ChEBI" id="CHEBI:61194"/>
        <dbReference type="ChEBI" id="CHEBI:61382"/>
        <dbReference type="EC" id="3.6.1.66"/>
    </reaction>
</comment>
<dbReference type="InterPro" id="IPR020922">
    <property type="entry name" value="dITP/XTP_pyrophosphatase"/>
</dbReference>
<feature type="binding site" evidence="7">
    <location>
        <position position="70"/>
    </location>
    <ligand>
        <name>substrate</name>
    </ligand>
</feature>
<comment type="catalytic activity">
    <reaction evidence="7">
        <text>ITP + H2O = IMP + diphosphate + H(+)</text>
        <dbReference type="Rhea" id="RHEA:29399"/>
        <dbReference type="ChEBI" id="CHEBI:15377"/>
        <dbReference type="ChEBI" id="CHEBI:15378"/>
        <dbReference type="ChEBI" id="CHEBI:33019"/>
        <dbReference type="ChEBI" id="CHEBI:58053"/>
        <dbReference type="ChEBI" id="CHEBI:61402"/>
        <dbReference type="EC" id="3.6.1.66"/>
    </reaction>
</comment>
<dbReference type="PANTHER" id="PTHR11067:SF9">
    <property type="entry name" value="INOSINE TRIPHOSPHATE PYROPHOSPHATASE"/>
    <property type="match status" value="1"/>
</dbReference>
<sequence length="203" mass="22183">MKSLVLATGNPHKVVEIGAMLQGYDIEFALQTDFFTEEVEEDGLSYLENALKKARYASQKSGLPALADDSGLEVAALGDSPGIYSARYSQGYQGQKASDELNNQKLLNALQGLPYSQRKASYVCVMVLVHSANDPKPIIGMGQWHGEILMQPRTAYGVGYDPIMWLPQLVKSASEVPMAVKNQLSHRAQALKQVITQLEKAAL</sequence>
<evidence type="ECO:0000256" key="5">
    <source>
        <dbReference type="ARBA" id="ARBA00022842"/>
    </source>
</evidence>
<evidence type="ECO:0000313" key="9">
    <source>
        <dbReference type="EMBL" id="BCN94367.1"/>
    </source>
</evidence>
<keyword evidence="2 7" id="KW-0479">Metal-binding</keyword>
<evidence type="ECO:0000256" key="4">
    <source>
        <dbReference type="ARBA" id="ARBA00022801"/>
    </source>
</evidence>
<dbReference type="InterPro" id="IPR029001">
    <property type="entry name" value="ITPase-like_fam"/>
</dbReference>
<evidence type="ECO:0000256" key="2">
    <source>
        <dbReference type="ARBA" id="ARBA00022723"/>
    </source>
</evidence>
<keyword evidence="10" id="KW-1185">Reference proteome</keyword>
<accession>A0ABN6D2G3</accession>
<dbReference type="RefSeq" id="WP_237261832.1">
    <property type="nucleotide sequence ID" value="NZ_AP024202.1"/>
</dbReference>